<dbReference type="Pfam" id="PF00202">
    <property type="entry name" value="Aminotran_3"/>
    <property type="match status" value="1"/>
</dbReference>
<comment type="similarity">
    <text evidence="3">Belongs to the class-III pyridoxal-phosphate-dependent aminotransferase family.</text>
</comment>
<accession>A0A174R2F2</accession>
<dbReference type="SUPFAM" id="SSF53383">
    <property type="entry name" value="PLP-dependent transferases"/>
    <property type="match status" value="1"/>
</dbReference>
<proteinExistence type="inferred from homology"/>
<dbReference type="EMBL" id="CZAO01000010">
    <property type="protein sequence ID" value="CUP77338.1"/>
    <property type="molecule type" value="Genomic_DNA"/>
</dbReference>
<dbReference type="Gene3D" id="3.90.1150.10">
    <property type="entry name" value="Aspartate Aminotransferase, domain 1"/>
    <property type="match status" value="1"/>
</dbReference>
<dbReference type="Proteomes" id="UP000095766">
    <property type="component" value="Unassembled WGS sequence"/>
</dbReference>
<name>A0A174R2F2_BACUN</name>
<dbReference type="GO" id="GO:0030170">
    <property type="term" value="F:pyridoxal phosphate binding"/>
    <property type="evidence" value="ECO:0007669"/>
    <property type="project" value="InterPro"/>
</dbReference>
<keyword evidence="4" id="KW-0413">Isomerase</keyword>
<evidence type="ECO:0000256" key="2">
    <source>
        <dbReference type="ARBA" id="ARBA00022898"/>
    </source>
</evidence>
<evidence type="ECO:0000313" key="4">
    <source>
        <dbReference type="EMBL" id="CUP77338.1"/>
    </source>
</evidence>
<evidence type="ECO:0000256" key="3">
    <source>
        <dbReference type="RuleBase" id="RU003560"/>
    </source>
</evidence>
<dbReference type="GO" id="GO:0008483">
    <property type="term" value="F:transaminase activity"/>
    <property type="evidence" value="ECO:0007669"/>
    <property type="project" value="UniProtKB-KW"/>
</dbReference>
<organism evidence="4 5">
    <name type="scientific">Bacteroides uniformis</name>
    <dbReference type="NCBI Taxonomy" id="820"/>
    <lineage>
        <taxon>Bacteria</taxon>
        <taxon>Pseudomonadati</taxon>
        <taxon>Bacteroidota</taxon>
        <taxon>Bacteroidia</taxon>
        <taxon>Bacteroidales</taxon>
        <taxon>Bacteroidaceae</taxon>
        <taxon>Bacteroides</taxon>
    </lineage>
</organism>
<dbReference type="Gene3D" id="3.40.640.10">
    <property type="entry name" value="Type I PLP-dependent aspartate aminotransferase-like (Major domain)"/>
    <property type="match status" value="1"/>
</dbReference>
<keyword evidence="4" id="KW-0032">Aminotransferase</keyword>
<dbReference type="AlphaFoldDB" id="A0A174R2F2"/>
<reference evidence="4 5" key="1">
    <citation type="submission" date="2015-09" db="EMBL/GenBank/DDBJ databases">
        <authorList>
            <consortium name="Pathogen Informatics"/>
        </authorList>
    </citation>
    <scope>NUCLEOTIDE SEQUENCE [LARGE SCALE GENOMIC DNA]</scope>
    <source>
        <strain evidence="4 5">2789STDY5834898</strain>
    </source>
</reference>
<dbReference type="InterPro" id="IPR015422">
    <property type="entry name" value="PyrdxlP-dep_Trfase_small"/>
</dbReference>
<dbReference type="RefSeq" id="WP_057253316.1">
    <property type="nucleotide sequence ID" value="NZ_CZAO01000010.1"/>
</dbReference>
<evidence type="ECO:0000256" key="1">
    <source>
        <dbReference type="ARBA" id="ARBA00001933"/>
    </source>
</evidence>
<comment type="cofactor">
    <cofactor evidence="1">
        <name>pyridoxal 5'-phosphate</name>
        <dbReference type="ChEBI" id="CHEBI:597326"/>
    </cofactor>
</comment>
<sequence length="443" mass="49065">MEKIKLNANGKGQELYRKAKSIIPGGGQLLSKRPEKFLPELWPAYYSKAKGCRVWDLDGNEYRDFSYMGIGACTLGYCDDDVDAAVLQAVKNGTMTTLMVPEEVELAELLLEQHPWAEMVRYAKGGGDAMAVAVRIARAATKKDKVLFCGYHGWHDWYLSANLADDSALDGQLMAGLSPVGVARELKGTSYPFWYNMIDQFKTLVAKHKDNLAGVVLEAARGMTPEADFFKTIEEECHKLNIPLIIDEVTSGFRVYCGGACEYFDIHPDIAVFAKGMANGYPIAAIIGKKQYMEAAQDSFISSTFWTERIGFAAAIATIKKYKVLNVNEHMNKMGKKVQDGWTALAEKHGLKVHVSGIYPLGHVCFEASPLELKTLFIQEMIKRGFLASDAYYATLAHTEQDVNDYLETCDEVFAIMAKAVNENKISDLLEGPVCHGGFARLA</sequence>
<protein>
    <submittedName>
        <fullName evidence="4">Putative LPS biosynthesis aminotransferase</fullName>
        <ecNumber evidence="4">5.4.3.8</ecNumber>
    </submittedName>
</protein>
<dbReference type="InterPro" id="IPR015421">
    <property type="entry name" value="PyrdxlP-dep_Trfase_major"/>
</dbReference>
<dbReference type="InterPro" id="IPR005814">
    <property type="entry name" value="Aminotrans_3"/>
</dbReference>
<gene>
    <name evidence="4" type="primary">hemL</name>
    <name evidence="4" type="ORF">ERS852510_02316</name>
</gene>
<keyword evidence="2 3" id="KW-0663">Pyridoxal phosphate</keyword>
<dbReference type="PANTHER" id="PTHR43713">
    <property type="entry name" value="GLUTAMATE-1-SEMIALDEHYDE 2,1-AMINOMUTASE"/>
    <property type="match status" value="1"/>
</dbReference>
<keyword evidence="4" id="KW-0808">Transferase</keyword>
<dbReference type="GO" id="GO:0042286">
    <property type="term" value="F:glutamate-1-semialdehyde 2,1-aminomutase activity"/>
    <property type="evidence" value="ECO:0007669"/>
    <property type="project" value="UniProtKB-EC"/>
</dbReference>
<dbReference type="EC" id="5.4.3.8" evidence="4"/>
<evidence type="ECO:0000313" key="5">
    <source>
        <dbReference type="Proteomes" id="UP000095766"/>
    </source>
</evidence>
<dbReference type="InterPro" id="IPR015424">
    <property type="entry name" value="PyrdxlP-dep_Trfase"/>
</dbReference>
<dbReference type="PANTHER" id="PTHR43713:SF3">
    <property type="entry name" value="GLUTAMATE-1-SEMIALDEHYDE 2,1-AMINOMUTASE 1, CHLOROPLASTIC-RELATED"/>
    <property type="match status" value="1"/>
</dbReference>